<dbReference type="Pfam" id="PF01844">
    <property type="entry name" value="HNH"/>
    <property type="match status" value="1"/>
</dbReference>
<dbReference type="KEGG" id="lyk:FLP23_01970"/>
<reference evidence="3 4" key="1">
    <citation type="submission" date="2019-09" db="EMBL/GenBank/DDBJ databases">
        <title>Genome sequencing of strain KACC 19322.</title>
        <authorList>
            <person name="Heo J."/>
            <person name="Kim S.-J."/>
            <person name="Kim J.-S."/>
            <person name="Hong S.-B."/>
            <person name="Kwon S.-W."/>
        </authorList>
    </citation>
    <scope>NUCLEOTIDE SEQUENCE [LARGE SCALE GENOMIC DNA]</scope>
    <source>
        <strain evidence="3 4">KACC 19322</strain>
    </source>
</reference>
<dbReference type="InterPro" id="IPR003615">
    <property type="entry name" value="HNH_nuc"/>
</dbReference>
<dbReference type="AlphaFoldDB" id="A0A5C1Y6Q4"/>
<dbReference type="CDD" id="cd00085">
    <property type="entry name" value="HNHc"/>
    <property type="match status" value="1"/>
</dbReference>
<dbReference type="GO" id="GO:0003676">
    <property type="term" value="F:nucleic acid binding"/>
    <property type="evidence" value="ECO:0007669"/>
    <property type="project" value="InterPro"/>
</dbReference>
<feature type="domain" description="HNH nuclease" evidence="2">
    <location>
        <begin position="30"/>
        <end position="80"/>
    </location>
</feature>
<accession>A0A5C1Y6Q4</accession>
<keyword evidence="3" id="KW-0378">Hydrolase</keyword>
<keyword evidence="3" id="KW-0255">Endonuclease</keyword>
<dbReference type="OrthoDB" id="4413592at2"/>
<dbReference type="EMBL" id="CP043504">
    <property type="protein sequence ID" value="QEO08895.1"/>
    <property type="molecule type" value="Genomic_DNA"/>
</dbReference>
<dbReference type="InterPro" id="IPR002711">
    <property type="entry name" value="HNH"/>
</dbReference>
<evidence type="ECO:0000256" key="1">
    <source>
        <dbReference type="SAM" id="MobiDB-lite"/>
    </source>
</evidence>
<dbReference type="GO" id="GO:0008270">
    <property type="term" value="F:zinc ion binding"/>
    <property type="evidence" value="ECO:0007669"/>
    <property type="project" value="InterPro"/>
</dbReference>
<proteinExistence type="predicted"/>
<feature type="region of interest" description="Disordered" evidence="1">
    <location>
        <begin position="1"/>
        <end position="23"/>
    </location>
</feature>
<name>A0A5C1Y6Q4_9MICO</name>
<organism evidence="3 4">
    <name type="scientific">Protaetiibacter larvae</name>
    <dbReference type="NCBI Taxonomy" id="2592654"/>
    <lineage>
        <taxon>Bacteria</taxon>
        <taxon>Bacillati</taxon>
        <taxon>Actinomycetota</taxon>
        <taxon>Actinomycetes</taxon>
        <taxon>Micrococcales</taxon>
        <taxon>Microbacteriaceae</taxon>
        <taxon>Protaetiibacter</taxon>
    </lineage>
</organism>
<keyword evidence="3" id="KW-0540">Nuclease</keyword>
<sequence length="104" mass="11037">MPSVIQRGPGLLADPAASPEKWGGRKAQQWVAKTLAEYGTTCHLCGLPGANSADHVIPIAEGGAVYNLLNLGPAHRRCNYARGKRSIPIRTAVIETGLAYFTVP</sequence>
<keyword evidence="4" id="KW-1185">Reference proteome</keyword>
<evidence type="ECO:0000313" key="3">
    <source>
        <dbReference type="EMBL" id="QEO08895.1"/>
    </source>
</evidence>
<gene>
    <name evidence="3" type="ORF">FLP23_01970</name>
</gene>
<evidence type="ECO:0000313" key="4">
    <source>
        <dbReference type="Proteomes" id="UP000322159"/>
    </source>
</evidence>
<dbReference type="Gene3D" id="1.10.30.50">
    <property type="match status" value="1"/>
</dbReference>
<dbReference type="Proteomes" id="UP000322159">
    <property type="component" value="Chromosome"/>
</dbReference>
<dbReference type="SMART" id="SM00507">
    <property type="entry name" value="HNHc"/>
    <property type="match status" value="1"/>
</dbReference>
<protein>
    <submittedName>
        <fullName evidence="3">HNH endonuclease</fullName>
    </submittedName>
</protein>
<evidence type="ECO:0000259" key="2">
    <source>
        <dbReference type="SMART" id="SM00507"/>
    </source>
</evidence>
<dbReference type="GO" id="GO:0004519">
    <property type="term" value="F:endonuclease activity"/>
    <property type="evidence" value="ECO:0007669"/>
    <property type="project" value="UniProtKB-KW"/>
</dbReference>